<evidence type="ECO:0000313" key="3">
    <source>
        <dbReference type="Proteomes" id="UP000887581"/>
    </source>
</evidence>
<reference evidence="4" key="1">
    <citation type="submission" date="2022-11" db="UniProtKB">
        <authorList>
            <consortium name="WormBaseParasite"/>
        </authorList>
    </citation>
    <scope>IDENTIFICATION</scope>
</reference>
<evidence type="ECO:0000313" key="4">
    <source>
        <dbReference type="WBParaSite" id="sdigi.contig217.g6257.t1"/>
    </source>
</evidence>
<proteinExistence type="predicted"/>
<dbReference type="WBParaSite" id="sdigi.contig217.g6257.t1">
    <property type="protein sequence ID" value="sdigi.contig217.g6257.t1"/>
    <property type="gene ID" value="sdigi.contig217.g6257"/>
</dbReference>
<feature type="region of interest" description="Disordered" evidence="1">
    <location>
        <begin position="391"/>
        <end position="411"/>
    </location>
</feature>
<dbReference type="Proteomes" id="UP000887581">
    <property type="component" value="Unplaced"/>
</dbReference>
<organism evidence="3 4">
    <name type="scientific">Setaria digitata</name>
    <dbReference type="NCBI Taxonomy" id="48799"/>
    <lineage>
        <taxon>Eukaryota</taxon>
        <taxon>Metazoa</taxon>
        <taxon>Ecdysozoa</taxon>
        <taxon>Nematoda</taxon>
        <taxon>Chromadorea</taxon>
        <taxon>Rhabditida</taxon>
        <taxon>Spirurina</taxon>
        <taxon>Spiruromorpha</taxon>
        <taxon>Filarioidea</taxon>
        <taxon>Setariidae</taxon>
        <taxon>Setaria</taxon>
    </lineage>
</organism>
<evidence type="ECO:0000256" key="2">
    <source>
        <dbReference type="SAM" id="Phobius"/>
    </source>
</evidence>
<name>A0A915PKS6_9BILA</name>
<accession>A0A915PKS6</accession>
<feature type="compositionally biased region" description="Low complexity" evidence="1">
    <location>
        <begin position="393"/>
        <end position="404"/>
    </location>
</feature>
<evidence type="ECO:0000256" key="1">
    <source>
        <dbReference type="SAM" id="MobiDB-lite"/>
    </source>
</evidence>
<dbReference type="AlphaFoldDB" id="A0A915PKS6"/>
<protein>
    <submittedName>
        <fullName evidence="4">Uncharacterized protein</fullName>
    </submittedName>
</protein>
<keyword evidence="2" id="KW-0812">Transmembrane</keyword>
<keyword evidence="2" id="KW-0472">Membrane</keyword>
<feature type="compositionally biased region" description="Polar residues" evidence="1">
    <location>
        <begin position="317"/>
        <end position="328"/>
    </location>
</feature>
<keyword evidence="2" id="KW-1133">Transmembrane helix</keyword>
<feature type="compositionally biased region" description="Basic and acidic residues" evidence="1">
    <location>
        <begin position="237"/>
        <end position="267"/>
    </location>
</feature>
<feature type="compositionally biased region" description="Polar residues" evidence="1">
    <location>
        <begin position="279"/>
        <end position="295"/>
    </location>
</feature>
<sequence>MWQVTEEKEMEHPGSNLCYSKQIIKQLEISRRNGGTALVIIIALVVGVPLLIIIVIALIIIVICCYCRETAEDELPKSLIENCKRAKPSPEEQGKYLPEQFDATAFQFKGPLIIEYPKLHILEHDLTDAKPAESNIMDRVRFDENLNFVCALEDRRIDETQLPFIPSNCEVAFKHCTIQMRRGKNVTVKDYTFQIQLIKTTGTKVGSHELVKEDGGDEDEETTNEQENESKQSNTENGKKETTKLPTERNRPKEQFGRKSITKDVSDRKRKSKPPSIRIQKTQPSRYSESSTQTLGIIEKENTKSSKQHSGSDALPTVQQKNFDNTGRNKLLGEGSSPIILSKHPMQGKIQNATRCQSRISTLSKRQSTNIVPTVKRKSIKLHIWRANVTNPSLSGSSKSQSKSHNTRSEVNPRSLEIPFLLWA</sequence>
<keyword evidence="3" id="KW-1185">Reference proteome</keyword>
<feature type="compositionally biased region" description="Acidic residues" evidence="1">
    <location>
        <begin position="215"/>
        <end position="227"/>
    </location>
</feature>
<feature type="region of interest" description="Disordered" evidence="1">
    <location>
        <begin position="206"/>
        <end position="330"/>
    </location>
</feature>
<feature type="transmembrane region" description="Helical" evidence="2">
    <location>
        <begin position="37"/>
        <end position="63"/>
    </location>
</feature>